<reference evidence="1 2" key="1">
    <citation type="journal article" date="2021" name="Front. Genet.">
        <title>Chromosome-Level Genome Assembly Reveals Significant Gene Expansion in the Toll and IMD Signaling Pathways of Dendrolimus kikuchii.</title>
        <authorList>
            <person name="Zhou J."/>
            <person name="Wu P."/>
            <person name="Xiong Z."/>
            <person name="Liu N."/>
            <person name="Zhao N."/>
            <person name="Ji M."/>
            <person name="Qiu Y."/>
            <person name="Yang B."/>
        </authorList>
    </citation>
    <scope>NUCLEOTIDE SEQUENCE [LARGE SCALE GENOMIC DNA]</scope>
    <source>
        <strain evidence="1">Ann1</strain>
    </source>
</reference>
<dbReference type="EMBL" id="CM034409">
    <property type="protein sequence ID" value="KAJ0171689.1"/>
    <property type="molecule type" value="Genomic_DNA"/>
</dbReference>
<accession>A0ACC1CJD3</accession>
<keyword evidence="2" id="KW-1185">Reference proteome</keyword>
<evidence type="ECO:0000313" key="2">
    <source>
        <dbReference type="Proteomes" id="UP000824533"/>
    </source>
</evidence>
<dbReference type="Proteomes" id="UP000824533">
    <property type="component" value="Linkage Group LG23"/>
</dbReference>
<comment type="caution">
    <text evidence="1">The sequence shown here is derived from an EMBL/GenBank/DDBJ whole genome shotgun (WGS) entry which is preliminary data.</text>
</comment>
<evidence type="ECO:0000313" key="1">
    <source>
        <dbReference type="EMBL" id="KAJ0171689.1"/>
    </source>
</evidence>
<gene>
    <name evidence="1" type="ORF">K1T71_012452</name>
</gene>
<name>A0ACC1CJD3_9NEOP</name>
<sequence length="319" mass="34579">MKVVITGAAGFLGDRLADYLLADSSPIAVTELLLADYLPGKVRSDKRVKTIVLDITAPDAADKLIDSNCDIFFHLAAVVSGRAELDFDLGFKVNFDASRALLERARHVVPTLKFVFASSLAAYGGHLPPVITEFVASTPQSSYGTAKSMVELLINDYSRRGFVDGRVVRLPTVSVRAGTANEALTSFASGIIREPLNGVESVCPTRLDVILWLTSPATVIKNIAHAATLTTGALGQWRCVNMPGFGATVQEMLNALEVVGGKKALSLVQFERDPRVEQLVESLPTDFDNSRALSFGFTVDTTFLEVVRSYVRDDLKRKI</sequence>
<proteinExistence type="predicted"/>
<protein>
    <submittedName>
        <fullName evidence="1">Uncharacterized protein</fullName>
    </submittedName>
</protein>
<organism evidence="1 2">
    <name type="scientific">Dendrolimus kikuchii</name>
    <dbReference type="NCBI Taxonomy" id="765133"/>
    <lineage>
        <taxon>Eukaryota</taxon>
        <taxon>Metazoa</taxon>
        <taxon>Ecdysozoa</taxon>
        <taxon>Arthropoda</taxon>
        <taxon>Hexapoda</taxon>
        <taxon>Insecta</taxon>
        <taxon>Pterygota</taxon>
        <taxon>Neoptera</taxon>
        <taxon>Endopterygota</taxon>
        <taxon>Lepidoptera</taxon>
        <taxon>Glossata</taxon>
        <taxon>Ditrysia</taxon>
        <taxon>Bombycoidea</taxon>
        <taxon>Lasiocampidae</taxon>
        <taxon>Dendrolimus</taxon>
    </lineage>
</organism>